<feature type="transmembrane region" description="Helical" evidence="1">
    <location>
        <begin position="99"/>
        <end position="121"/>
    </location>
</feature>
<proteinExistence type="predicted"/>
<gene>
    <name evidence="3" type="ORF">LCGC14_0501970</name>
</gene>
<dbReference type="AlphaFoldDB" id="A0A0F9VC96"/>
<keyword evidence="1" id="KW-0472">Membrane</keyword>
<evidence type="ECO:0000259" key="2">
    <source>
        <dbReference type="Pfam" id="PF13490"/>
    </source>
</evidence>
<dbReference type="InterPro" id="IPR041916">
    <property type="entry name" value="Anti_sigma_zinc_sf"/>
</dbReference>
<name>A0A0F9VC96_9ZZZZ</name>
<dbReference type="InterPro" id="IPR027383">
    <property type="entry name" value="Znf_put"/>
</dbReference>
<keyword evidence="1" id="KW-0812">Transmembrane</keyword>
<dbReference type="Pfam" id="PF13490">
    <property type="entry name" value="zf-HC2"/>
    <property type="match status" value="1"/>
</dbReference>
<comment type="caution">
    <text evidence="3">The sequence shown here is derived from an EMBL/GenBank/DDBJ whole genome shotgun (WGS) entry which is preliminary data.</text>
</comment>
<sequence>MRCSKARKLISEYIDGSLQARKSASVEKHLDVCPGCKHLLEDFEAIVEDAKKLEEHAPSDRTWLKIKAGLKPEEQKVLAFKPRKRAWFSLIFSPPKLKYALSSAVILAFIVGAVIIGLRHWTGRDFLDRDNLQKYTLAKLDEAEHHYQKAIKALEEAISAQEGQMDPQIAQVFTSNLEVIDSSIMACRHMVLQNPENIDVRNYLLAAYRGKMNFLNEMMETKQASSPRREFKTII</sequence>
<evidence type="ECO:0000313" key="3">
    <source>
        <dbReference type="EMBL" id="KKN63423.1"/>
    </source>
</evidence>
<dbReference type="Gene3D" id="1.10.10.1320">
    <property type="entry name" value="Anti-sigma factor, zinc-finger domain"/>
    <property type="match status" value="1"/>
</dbReference>
<organism evidence="3">
    <name type="scientific">marine sediment metagenome</name>
    <dbReference type="NCBI Taxonomy" id="412755"/>
    <lineage>
        <taxon>unclassified sequences</taxon>
        <taxon>metagenomes</taxon>
        <taxon>ecological metagenomes</taxon>
    </lineage>
</organism>
<keyword evidence="1" id="KW-1133">Transmembrane helix</keyword>
<protein>
    <recommendedName>
        <fullName evidence="2">Putative zinc-finger domain-containing protein</fullName>
    </recommendedName>
</protein>
<dbReference type="EMBL" id="LAZR01000590">
    <property type="protein sequence ID" value="KKN63423.1"/>
    <property type="molecule type" value="Genomic_DNA"/>
</dbReference>
<feature type="domain" description="Putative zinc-finger" evidence="2">
    <location>
        <begin position="3"/>
        <end position="36"/>
    </location>
</feature>
<accession>A0A0F9VC96</accession>
<reference evidence="3" key="1">
    <citation type="journal article" date="2015" name="Nature">
        <title>Complex archaea that bridge the gap between prokaryotes and eukaryotes.</title>
        <authorList>
            <person name="Spang A."/>
            <person name="Saw J.H."/>
            <person name="Jorgensen S.L."/>
            <person name="Zaremba-Niedzwiedzka K."/>
            <person name="Martijn J."/>
            <person name="Lind A.E."/>
            <person name="van Eijk R."/>
            <person name="Schleper C."/>
            <person name="Guy L."/>
            <person name="Ettema T.J."/>
        </authorList>
    </citation>
    <scope>NUCLEOTIDE SEQUENCE</scope>
</reference>
<evidence type="ECO:0000256" key="1">
    <source>
        <dbReference type="SAM" id="Phobius"/>
    </source>
</evidence>